<name>A0A4Z2GYI0_9TELE</name>
<accession>A0A4Z2GYI0</accession>
<keyword evidence="2" id="KW-1185">Reference proteome</keyword>
<evidence type="ECO:0000313" key="2">
    <source>
        <dbReference type="Proteomes" id="UP000314294"/>
    </source>
</evidence>
<evidence type="ECO:0000313" key="1">
    <source>
        <dbReference type="EMBL" id="TNN58586.1"/>
    </source>
</evidence>
<dbReference type="EMBL" id="SRLO01000375">
    <property type="protein sequence ID" value="TNN58586.1"/>
    <property type="molecule type" value="Genomic_DNA"/>
</dbReference>
<proteinExistence type="predicted"/>
<dbReference type="Proteomes" id="UP000314294">
    <property type="component" value="Unassembled WGS sequence"/>
</dbReference>
<protein>
    <submittedName>
        <fullName evidence="1">Uncharacterized protein</fullName>
    </submittedName>
</protein>
<dbReference type="AlphaFoldDB" id="A0A4Z2GYI0"/>
<reference evidence="1 2" key="1">
    <citation type="submission" date="2019-03" db="EMBL/GenBank/DDBJ databases">
        <title>First draft genome of Liparis tanakae, snailfish: a comprehensive survey of snailfish specific genes.</title>
        <authorList>
            <person name="Kim W."/>
            <person name="Song I."/>
            <person name="Jeong J.-H."/>
            <person name="Kim D."/>
            <person name="Kim S."/>
            <person name="Ryu S."/>
            <person name="Song J.Y."/>
            <person name="Lee S.K."/>
        </authorList>
    </citation>
    <scope>NUCLEOTIDE SEQUENCE [LARGE SCALE GENOMIC DNA]</scope>
    <source>
        <tissue evidence="1">Muscle</tissue>
    </source>
</reference>
<sequence length="83" mass="8632">MKENRKCGAAAGWKSAGDAKAAPEVSEEYAEHCAGEKASRPGCAWRKALAVSALREKKLESAGRMLLTGGMAAAAGPHGECTW</sequence>
<gene>
    <name evidence="1" type="ORF">EYF80_031206</name>
</gene>
<organism evidence="1 2">
    <name type="scientific">Liparis tanakae</name>
    <name type="common">Tanaka's snailfish</name>
    <dbReference type="NCBI Taxonomy" id="230148"/>
    <lineage>
        <taxon>Eukaryota</taxon>
        <taxon>Metazoa</taxon>
        <taxon>Chordata</taxon>
        <taxon>Craniata</taxon>
        <taxon>Vertebrata</taxon>
        <taxon>Euteleostomi</taxon>
        <taxon>Actinopterygii</taxon>
        <taxon>Neopterygii</taxon>
        <taxon>Teleostei</taxon>
        <taxon>Neoteleostei</taxon>
        <taxon>Acanthomorphata</taxon>
        <taxon>Eupercaria</taxon>
        <taxon>Perciformes</taxon>
        <taxon>Cottioidei</taxon>
        <taxon>Cottales</taxon>
        <taxon>Liparidae</taxon>
        <taxon>Liparis</taxon>
    </lineage>
</organism>
<comment type="caution">
    <text evidence="1">The sequence shown here is derived from an EMBL/GenBank/DDBJ whole genome shotgun (WGS) entry which is preliminary data.</text>
</comment>